<evidence type="ECO:0000259" key="2">
    <source>
        <dbReference type="Pfam" id="PF04782"/>
    </source>
</evidence>
<feature type="region of interest" description="Disordered" evidence="1">
    <location>
        <begin position="1"/>
        <end position="46"/>
    </location>
</feature>
<dbReference type="Pfam" id="PF04782">
    <property type="entry name" value="DUF632"/>
    <property type="match status" value="1"/>
</dbReference>
<evidence type="ECO:0000313" key="3">
    <source>
        <dbReference type="EMBL" id="SPD30338.1"/>
    </source>
</evidence>
<gene>
    <name evidence="3" type="ORF">FSB_LOCUS58220</name>
</gene>
<sequence length="209" mass="24233">MRTSGRGGFMRTDRGEEEQKDSGGESRAEHSGGEREEEITKSEYARKSCLLEKQESDNNDWTKVQKTRSSVESLEADIVRLEDSISRICSSILELIDEELYPQLVALTSGLMQMWKTMYESHQVQSYISQRLDHLHDNPSTELSTDSRRQATAQLETEVTYWYNSFCKLIKYQREYVRTLSRWIQLTDRLADDHQRGGYASVVRSLCEA</sequence>
<organism evidence="3">
    <name type="scientific">Fagus sylvatica</name>
    <name type="common">Beechnut</name>
    <dbReference type="NCBI Taxonomy" id="28930"/>
    <lineage>
        <taxon>Eukaryota</taxon>
        <taxon>Viridiplantae</taxon>
        <taxon>Streptophyta</taxon>
        <taxon>Embryophyta</taxon>
        <taxon>Tracheophyta</taxon>
        <taxon>Spermatophyta</taxon>
        <taxon>Magnoliopsida</taxon>
        <taxon>eudicotyledons</taxon>
        <taxon>Gunneridae</taxon>
        <taxon>Pentapetalae</taxon>
        <taxon>rosids</taxon>
        <taxon>fabids</taxon>
        <taxon>Fagales</taxon>
        <taxon>Fagaceae</taxon>
        <taxon>Fagus</taxon>
    </lineage>
</organism>
<dbReference type="InterPro" id="IPR006867">
    <property type="entry name" value="DUF632"/>
</dbReference>
<dbReference type="AlphaFoldDB" id="A0A2N9J0M0"/>
<protein>
    <recommendedName>
        <fullName evidence="2">DUF632 domain-containing protein</fullName>
    </recommendedName>
</protein>
<name>A0A2N9J0M0_FAGSY</name>
<dbReference type="PANTHER" id="PTHR21450">
    <property type="entry name" value="PROTEIN ALTERED PHOSPHATE STARVATION RESPONSE 1"/>
    <property type="match status" value="1"/>
</dbReference>
<dbReference type="PANTHER" id="PTHR21450:SF21">
    <property type="entry name" value="REDUCTASE SUBUNIT C, PUTATIVE (DUF630 AND DUF632)-RELATED"/>
    <property type="match status" value="1"/>
</dbReference>
<dbReference type="EMBL" id="OIVN01006312">
    <property type="protein sequence ID" value="SPD30338.1"/>
    <property type="molecule type" value="Genomic_DNA"/>
</dbReference>
<evidence type="ECO:0000256" key="1">
    <source>
        <dbReference type="SAM" id="MobiDB-lite"/>
    </source>
</evidence>
<proteinExistence type="predicted"/>
<feature type="compositionally biased region" description="Basic and acidic residues" evidence="1">
    <location>
        <begin position="20"/>
        <end position="46"/>
    </location>
</feature>
<accession>A0A2N9J0M0</accession>
<reference evidence="3" key="1">
    <citation type="submission" date="2018-02" db="EMBL/GenBank/DDBJ databases">
        <authorList>
            <person name="Cohen D.B."/>
            <person name="Kent A.D."/>
        </authorList>
    </citation>
    <scope>NUCLEOTIDE SEQUENCE</scope>
</reference>
<feature type="domain" description="DUF632" evidence="2">
    <location>
        <begin position="35"/>
        <end position="188"/>
    </location>
</feature>